<dbReference type="InterPro" id="IPR042070">
    <property type="entry name" value="PucR_C-HTH_sf"/>
</dbReference>
<protein>
    <submittedName>
        <fullName evidence="2">Helix-turn-helix domain-containing protein</fullName>
    </submittedName>
</protein>
<evidence type="ECO:0000313" key="2">
    <source>
        <dbReference type="EMBL" id="WFP16261.1"/>
    </source>
</evidence>
<dbReference type="Gene3D" id="1.10.10.2840">
    <property type="entry name" value="PucR C-terminal helix-turn-helix domain"/>
    <property type="match status" value="1"/>
</dbReference>
<dbReference type="RefSeq" id="WP_278157414.1">
    <property type="nucleotide sequence ID" value="NZ_CP121252.1"/>
</dbReference>
<evidence type="ECO:0000313" key="3">
    <source>
        <dbReference type="Proteomes" id="UP001219037"/>
    </source>
</evidence>
<gene>
    <name evidence="2" type="ORF">P8192_12860</name>
</gene>
<evidence type="ECO:0000259" key="1">
    <source>
        <dbReference type="Pfam" id="PF13556"/>
    </source>
</evidence>
<feature type="domain" description="PucR C-terminal helix-turn-helix" evidence="1">
    <location>
        <begin position="2"/>
        <end position="59"/>
    </location>
</feature>
<dbReference type="Proteomes" id="UP001219037">
    <property type="component" value="Chromosome"/>
</dbReference>
<dbReference type="InterPro" id="IPR025736">
    <property type="entry name" value="PucR_C-HTH_dom"/>
</dbReference>
<proteinExistence type="predicted"/>
<keyword evidence="3" id="KW-1185">Reference proteome</keyword>
<reference evidence="2 3" key="1">
    <citation type="submission" date="2023-04" db="EMBL/GenBank/DDBJ databases">
        <title>Funneling lignin-derived compounds into biodiesel using alkali-halophilic Citricoccus sp. P2.</title>
        <authorList>
            <person name="Luo C.-B."/>
        </authorList>
    </citation>
    <scope>NUCLEOTIDE SEQUENCE [LARGE SCALE GENOMIC DNA]</scope>
    <source>
        <strain evidence="2 3">P2</strain>
    </source>
</reference>
<organism evidence="2 3">
    <name type="scientific">Citricoccus muralis</name>
    <dbReference type="NCBI Taxonomy" id="169134"/>
    <lineage>
        <taxon>Bacteria</taxon>
        <taxon>Bacillati</taxon>
        <taxon>Actinomycetota</taxon>
        <taxon>Actinomycetes</taxon>
        <taxon>Micrococcales</taxon>
        <taxon>Micrococcaceae</taxon>
        <taxon>Citricoccus</taxon>
    </lineage>
</organism>
<dbReference type="EMBL" id="CP121252">
    <property type="protein sequence ID" value="WFP16261.1"/>
    <property type="molecule type" value="Genomic_DNA"/>
</dbReference>
<sequence>MLEAVEACLAHRLSIPIAARSIPVHVNTLRCRLLRFSELTGADLGYVDTLIELSWVLAARRGDPRS</sequence>
<dbReference type="Pfam" id="PF13556">
    <property type="entry name" value="HTH_30"/>
    <property type="match status" value="1"/>
</dbReference>
<accession>A0ABY8H5G4</accession>
<name>A0ABY8H5G4_9MICC</name>